<dbReference type="CDD" id="cd18727">
    <property type="entry name" value="PIN_Swt1-like"/>
    <property type="match status" value="1"/>
</dbReference>
<dbReference type="GO" id="GO:0005634">
    <property type="term" value="C:nucleus"/>
    <property type="evidence" value="ECO:0007669"/>
    <property type="project" value="TreeGrafter"/>
</dbReference>
<feature type="compositionally biased region" description="Basic and acidic residues" evidence="1">
    <location>
        <begin position="49"/>
        <end position="59"/>
    </location>
</feature>
<name>A0A7E6FKN3_9MOLL</name>
<dbReference type="RefSeq" id="XP_036368301.1">
    <property type="nucleotide sequence ID" value="XM_036512408.1"/>
</dbReference>
<reference evidence="4 5" key="1">
    <citation type="submission" date="2025-08" db="UniProtKB">
        <authorList>
            <consortium name="RefSeq"/>
        </authorList>
    </citation>
    <scope>IDENTIFICATION</scope>
</reference>
<evidence type="ECO:0000313" key="4">
    <source>
        <dbReference type="RefSeq" id="XP_036368297.1"/>
    </source>
</evidence>
<dbReference type="CDD" id="cd00201">
    <property type="entry name" value="WW"/>
    <property type="match status" value="1"/>
</dbReference>
<dbReference type="SUPFAM" id="SSF88723">
    <property type="entry name" value="PIN domain-like"/>
    <property type="match status" value="1"/>
</dbReference>
<dbReference type="RefSeq" id="XP_036368307.1">
    <property type="nucleotide sequence ID" value="XM_036512414.1"/>
</dbReference>
<feature type="compositionally biased region" description="Basic residues" evidence="1">
    <location>
        <begin position="60"/>
        <end position="69"/>
    </location>
</feature>
<dbReference type="RefSeq" id="XP_036368297.1">
    <property type="nucleotide sequence ID" value="XM_036512404.1"/>
</dbReference>
<evidence type="ECO:0000313" key="3">
    <source>
        <dbReference type="Proteomes" id="UP000515154"/>
    </source>
</evidence>
<dbReference type="Proteomes" id="UP000515154">
    <property type="component" value="Linkage group LG2"/>
</dbReference>
<evidence type="ECO:0000259" key="2">
    <source>
        <dbReference type="PROSITE" id="PS50020"/>
    </source>
</evidence>
<dbReference type="KEGG" id="osn:115229718"/>
<dbReference type="InterPro" id="IPR002716">
    <property type="entry name" value="PIN_dom"/>
</dbReference>
<feature type="compositionally biased region" description="Basic and acidic residues" evidence="1">
    <location>
        <begin position="126"/>
        <end position="160"/>
    </location>
</feature>
<dbReference type="SMART" id="SM00456">
    <property type="entry name" value="WW"/>
    <property type="match status" value="1"/>
</dbReference>
<dbReference type="InterPro" id="IPR001202">
    <property type="entry name" value="WW_dom"/>
</dbReference>
<feature type="compositionally biased region" description="Low complexity" evidence="1">
    <location>
        <begin position="254"/>
        <end position="269"/>
    </location>
</feature>
<dbReference type="InterPro" id="IPR036020">
    <property type="entry name" value="WW_dom_sf"/>
</dbReference>
<feature type="compositionally biased region" description="Basic and acidic residues" evidence="1">
    <location>
        <begin position="188"/>
        <end position="199"/>
    </location>
</feature>
<evidence type="ECO:0000313" key="6">
    <source>
        <dbReference type="RefSeq" id="XP_036368307.1"/>
    </source>
</evidence>
<sequence>MSSKSKLPPGWLSRESKTHPGKFFYYNKETGLTTWVKPCDDEVVVEDDVSQKKDKESKKYAKTSKKRNKERQASMLPRAIWTKNHQIKNSGSAVSATPKKILSNVTVLNQKNCSLVADYDSDSDNGENKEEQEKKTKVPSIKEKEENKRKRVHSPEKNIKESGILPVNTAREKVQVKWIQSFQEKKLLHLPLEAKPEKPQKRKIKKAKRSVKSKESEGLTEPAKILEDSPKKKKVAKKKTSKIKSKTLKKPLKLPETSDSNTTTSQIDSDSTKKKKIVKKKKKTVSVPANKNNSCILDGIDDHSSLVDSQLQAANAYPSDVSESPLPISHDVFGFRYLTQPMEVDTCQEEEAMVVEIEEVRKILICQPSNEVMGDLTGSISEDYAAVTNSSPKQMAYIILDTNILLLKSGLAVIEKIRDGFYSDIERSPFIVVPWVVMQELDALKSKTRMNSSTAKHAQRAISFLFSCFNKKHPRIIGQSSREAMEQDPIFIVENNDDKILQCCMQFQKKYPHCSVVLFSNDKNLCNKSMINNVTAYTQQSIEYGLKELLGKSEITFDFNNSENLSVNHGSHSEKCSDATTENENREDIIATQIFIKLKDILEKLLAKILETEMKLAFDDIWLDIVIRKPPWDLIDILFCIKKHWIAVFGMIYDGNSKDIESTFISLYEYFVSDKDPIKEMEQVLSLIHNSHFVLKPLAAKSSDYQEDINQYLKVLNLMETICTEIISKAVDVNTIKSIDELLVKYAEAKVDHGSVSKSGSVMFNETLALNKFQKVWELLNHYCQEVEQALQRDPSAETCQQILTTLQNSIPAMETTYINFSCCLAMNIEKPCDTEAFNSLSNQLNLLLSELGGHDNEPKVTSAHLQALFFLPDKREILNNGLGQLENMIRGLRTYHSKLIAT</sequence>
<protein>
    <submittedName>
        <fullName evidence="4 5">Transcriptional protein SWT1 isoform X1</fullName>
    </submittedName>
</protein>
<gene>
    <name evidence="4 5 6" type="primary">LOC115229718</name>
</gene>
<dbReference type="Gene3D" id="3.40.50.1010">
    <property type="entry name" value="5'-nuclease"/>
    <property type="match status" value="1"/>
</dbReference>
<dbReference type="PROSITE" id="PS50020">
    <property type="entry name" value="WW_DOMAIN_2"/>
    <property type="match status" value="1"/>
</dbReference>
<evidence type="ECO:0000313" key="5">
    <source>
        <dbReference type="RefSeq" id="XP_036368301.1"/>
    </source>
</evidence>
<dbReference type="PANTHER" id="PTHR16161:SF0">
    <property type="entry name" value="TRANSCRIPTIONAL PROTEIN SWT1"/>
    <property type="match status" value="1"/>
</dbReference>
<dbReference type="AlphaFoldDB" id="A0A7E6FKN3"/>
<feature type="compositionally biased region" description="Basic residues" evidence="1">
    <location>
        <begin position="273"/>
        <end position="284"/>
    </location>
</feature>
<keyword evidence="3" id="KW-1185">Reference proteome</keyword>
<evidence type="ECO:0000256" key="1">
    <source>
        <dbReference type="SAM" id="MobiDB-lite"/>
    </source>
</evidence>
<feature type="domain" description="WW" evidence="2">
    <location>
        <begin position="5"/>
        <end position="40"/>
    </location>
</feature>
<feature type="region of interest" description="Disordered" evidence="1">
    <location>
        <begin position="188"/>
        <end position="284"/>
    </location>
</feature>
<feature type="region of interest" description="Disordered" evidence="1">
    <location>
        <begin position="117"/>
        <end position="167"/>
    </location>
</feature>
<feature type="compositionally biased region" description="Basic residues" evidence="1">
    <location>
        <begin position="231"/>
        <end position="252"/>
    </location>
</feature>
<feature type="compositionally biased region" description="Basic residues" evidence="1">
    <location>
        <begin position="200"/>
        <end position="211"/>
    </location>
</feature>
<dbReference type="SUPFAM" id="SSF51045">
    <property type="entry name" value="WW domain"/>
    <property type="match status" value="1"/>
</dbReference>
<accession>A0A7E6FKN3</accession>
<dbReference type="InterPro" id="IPR052626">
    <property type="entry name" value="SWT1_Regulator"/>
</dbReference>
<organism evidence="3 5">
    <name type="scientific">Octopus sinensis</name>
    <name type="common">East Asian common octopus</name>
    <dbReference type="NCBI Taxonomy" id="2607531"/>
    <lineage>
        <taxon>Eukaryota</taxon>
        <taxon>Metazoa</taxon>
        <taxon>Spiralia</taxon>
        <taxon>Lophotrochozoa</taxon>
        <taxon>Mollusca</taxon>
        <taxon>Cephalopoda</taxon>
        <taxon>Coleoidea</taxon>
        <taxon>Octopodiformes</taxon>
        <taxon>Octopoda</taxon>
        <taxon>Incirrata</taxon>
        <taxon>Octopodidae</taxon>
        <taxon>Octopus</taxon>
    </lineage>
</organism>
<dbReference type="Gene3D" id="2.20.70.10">
    <property type="match status" value="1"/>
</dbReference>
<dbReference type="InterPro" id="IPR029060">
    <property type="entry name" value="PIN-like_dom_sf"/>
</dbReference>
<proteinExistence type="predicted"/>
<dbReference type="SMART" id="SM00670">
    <property type="entry name" value="PINc"/>
    <property type="match status" value="1"/>
</dbReference>
<feature type="region of interest" description="Disordered" evidence="1">
    <location>
        <begin position="45"/>
        <end position="77"/>
    </location>
</feature>
<dbReference type="Pfam" id="PF00397">
    <property type="entry name" value="WW"/>
    <property type="match status" value="1"/>
</dbReference>
<dbReference type="Pfam" id="PF13638">
    <property type="entry name" value="PIN_4"/>
    <property type="match status" value="1"/>
</dbReference>
<dbReference type="PANTHER" id="PTHR16161">
    <property type="entry name" value="TRANSCRIPTIONAL PROTEIN SWT1"/>
    <property type="match status" value="1"/>
</dbReference>